<reference evidence="2" key="1">
    <citation type="submission" date="2013-02" db="EMBL/GenBank/DDBJ databases">
        <authorList>
            <person name="Hughes D."/>
        </authorList>
    </citation>
    <scope>NUCLEOTIDE SEQUENCE</scope>
    <source>
        <strain>Durham</strain>
        <strain evidence="2">NC isolate 2 -- Noor lab</strain>
    </source>
</reference>
<proteinExistence type="predicted"/>
<dbReference type="InterPro" id="IPR050496">
    <property type="entry name" value="SNF2_RAD54_helicase_repair"/>
</dbReference>
<dbReference type="Gene3D" id="1.20.120.850">
    <property type="entry name" value="SWI2/SNF2 ATPases, N-terminal domain"/>
    <property type="match status" value="1"/>
</dbReference>
<dbReference type="SUPFAM" id="SSF52540">
    <property type="entry name" value="P-loop containing nucleoside triphosphate hydrolases"/>
    <property type="match status" value="1"/>
</dbReference>
<protein>
    <submittedName>
        <fullName evidence="1">Uncharacterized protein</fullName>
    </submittedName>
</protein>
<organism evidence="1 2">
    <name type="scientific">Megaselia scalaris</name>
    <name type="common">Humpbacked fly</name>
    <name type="synonym">Phora scalaris</name>
    <dbReference type="NCBI Taxonomy" id="36166"/>
    <lineage>
        <taxon>Eukaryota</taxon>
        <taxon>Metazoa</taxon>
        <taxon>Ecdysozoa</taxon>
        <taxon>Arthropoda</taxon>
        <taxon>Hexapoda</taxon>
        <taxon>Insecta</taxon>
        <taxon>Pterygota</taxon>
        <taxon>Neoptera</taxon>
        <taxon>Endopterygota</taxon>
        <taxon>Diptera</taxon>
        <taxon>Brachycera</taxon>
        <taxon>Muscomorpha</taxon>
        <taxon>Platypezoidea</taxon>
        <taxon>Phoridae</taxon>
        <taxon>Megaseliini</taxon>
        <taxon>Megaselia</taxon>
    </lineage>
</organism>
<evidence type="ECO:0000313" key="2">
    <source>
        <dbReference type="Proteomes" id="UP000015102"/>
    </source>
</evidence>
<accession>T1GLQ9</accession>
<dbReference type="PANTHER" id="PTHR45629:SF7">
    <property type="entry name" value="DNA EXCISION REPAIR PROTEIN ERCC-6-RELATED"/>
    <property type="match status" value="1"/>
</dbReference>
<dbReference type="AlphaFoldDB" id="T1GLQ9"/>
<dbReference type="EMBL" id="CAQQ02195427">
    <property type="status" value="NOT_ANNOTATED_CDS"/>
    <property type="molecule type" value="Genomic_DNA"/>
</dbReference>
<dbReference type="STRING" id="36166.T1GLQ9"/>
<sequence length="227" mass="25694">MGPFDSGKLVSNYTKTLDMLPGLCDHLEMKSLRLDGSVPAADRNAISSNVEDLERWAKEDVRIYRLITCGTIEEKVFQRQIRKLSFGTVMKENCQYEVKFSNDDLEELFVVDPRNFLISSTHESMKCNESNEICRSGDWTHYQRPFSENFLKDTEIIEEGVFSCNLFTETQASISPFITQGNAFKGDISIFKSAMLAKVVEGVKGFPAKTETPNVNRHIKTGVVAQK</sequence>
<dbReference type="EnsemblMetazoa" id="MESCA004472-RA">
    <property type="protein sequence ID" value="MESCA004472-PA"/>
    <property type="gene ID" value="MESCA004472"/>
</dbReference>
<evidence type="ECO:0000313" key="1">
    <source>
        <dbReference type="EnsemblMetazoa" id="MESCA004472-PA"/>
    </source>
</evidence>
<dbReference type="Proteomes" id="UP000015102">
    <property type="component" value="Unassembled WGS sequence"/>
</dbReference>
<dbReference type="PANTHER" id="PTHR45629">
    <property type="entry name" value="SNF2/RAD54 FAMILY MEMBER"/>
    <property type="match status" value="1"/>
</dbReference>
<name>T1GLQ9_MEGSC</name>
<reference evidence="1" key="2">
    <citation type="submission" date="2015-06" db="UniProtKB">
        <authorList>
            <consortium name="EnsemblMetazoa"/>
        </authorList>
    </citation>
    <scope>IDENTIFICATION</scope>
</reference>
<dbReference type="HOGENOM" id="CLU_1220905_0_0_1"/>
<dbReference type="InterPro" id="IPR027417">
    <property type="entry name" value="P-loop_NTPase"/>
</dbReference>
<dbReference type="Gene3D" id="3.40.50.300">
    <property type="entry name" value="P-loop containing nucleotide triphosphate hydrolases"/>
    <property type="match status" value="2"/>
</dbReference>
<keyword evidence="2" id="KW-1185">Reference proteome</keyword>
<dbReference type="EMBL" id="CAQQ02195426">
    <property type="status" value="NOT_ANNOTATED_CDS"/>
    <property type="molecule type" value="Genomic_DNA"/>
</dbReference>